<accession>A0AAW0EKY7</accession>
<organism evidence="1 2">
    <name type="scientific">Novymonas esmeraldas</name>
    <dbReference type="NCBI Taxonomy" id="1808958"/>
    <lineage>
        <taxon>Eukaryota</taxon>
        <taxon>Discoba</taxon>
        <taxon>Euglenozoa</taxon>
        <taxon>Kinetoplastea</taxon>
        <taxon>Metakinetoplastina</taxon>
        <taxon>Trypanosomatida</taxon>
        <taxon>Trypanosomatidae</taxon>
        <taxon>Novymonas</taxon>
    </lineage>
</organism>
<dbReference type="EMBL" id="JAECZO010000030">
    <property type="protein sequence ID" value="KAK7194062.1"/>
    <property type="molecule type" value="Genomic_DNA"/>
</dbReference>
<gene>
    <name evidence="1" type="ORF">NESM_000318900</name>
</gene>
<reference evidence="1 2" key="1">
    <citation type="journal article" date="2021" name="MBio">
        <title>A New Model Trypanosomatid, Novymonas esmeraldas: Genomic Perception of Its 'Candidatus Pandoraea novymonadis' Endosymbiont.</title>
        <authorList>
            <person name="Zakharova A."/>
            <person name="Saura A."/>
            <person name="Butenko A."/>
            <person name="Podesvova L."/>
            <person name="Warmusova S."/>
            <person name="Kostygov A.Y."/>
            <person name="Nenarokova A."/>
            <person name="Lukes J."/>
            <person name="Opperdoes F.R."/>
            <person name="Yurchenko V."/>
        </authorList>
    </citation>
    <scope>NUCLEOTIDE SEQUENCE [LARGE SCALE GENOMIC DNA]</scope>
    <source>
        <strain evidence="1 2">E262AT.01</strain>
    </source>
</reference>
<evidence type="ECO:0000313" key="2">
    <source>
        <dbReference type="Proteomes" id="UP001430356"/>
    </source>
</evidence>
<sequence length="325" mass="37252">MQRLPRVACTVAAVQLHGGSSLQHSAAATGMVLSSSPLTTQRRGLRNLHQYPHARYKSLVKDCRRFSRNWWLTAGNNHELVSEVGHEREATENLAVLRDDSDNDAYVLSTNRLEDLPPAERLNVLVEMMTARWRVKDSNRGYDKAKMLLKALECFSEMRLSGQVKVFDELPEPDQDTFLQYVEGCAQFAQSCSHSHPDAVAIVLRAAAICDDMRCVDKREEMTHVAEVMAQRLDRAYACARPHATKAQLNPPSVSQLQRDARMREHLKLREHFKDTPHVLEGKQRLDFFYGPRNRKIFHHSMRNGDVHRNLLAIPHRPETRSWTT</sequence>
<proteinExistence type="predicted"/>
<dbReference type="AlphaFoldDB" id="A0AAW0EKY7"/>
<protein>
    <submittedName>
        <fullName evidence="1">Uncharacterized protein</fullName>
    </submittedName>
</protein>
<name>A0AAW0EKY7_9TRYP</name>
<dbReference type="Proteomes" id="UP001430356">
    <property type="component" value="Unassembled WGS sequence"/>
</dbReference>
<keyword evidence="2" id="KW-1185">Reference proteome</keyword>
<evidence type="ECO:0000313" key="1">
    <source>
        <dbReference type="EMBL" id="KAK7194062.1"/>
    </source>
</evidence>
<comment type="caution">
    <text evidence="1">The sequence shown here is derived from an EMBL/GenBank/DDBJ whole genome shotgun (WGS) entry which is preliminary data.</text>
</comment>